<protein>
    <recommendedName>
        <fullName evidence="1">Glycosyl transferase family 1 domain-containing protein</fullName>
    </recommendedName>
</protein>
<dbReference type="InterPro" id="IPR001296">
    <property type="entry name" value="Glyco_trans_1"/>
</dbReference>
<accession>A0A1J5PCU6</accession>
<dbReference type="SUPFAM" id="SSF53756">
    <property type="entry name" value="UDP-Glycosyltransferase/glycogen phosphorylase"/>
    <property type="match status" value="1"/>
</dbReference>
<sequence length="301" mass="33574">MGPIGALARIKEIRGKIESTQLIHARSDVPAVASLLSAKAPVLWDVRSLWSDQRVFMETEFFKRQLTKGSRVLEWYASGHSKAMSTLTYSVVPELEARYRQVPKLRIVVPTAVDLSRFQLSEEIPQKIVGLYSGTFNSYYDLNLSKRFTDELNAISPTVVHWARPRESSTKILGVGESHIFESSQNEMAEILSKYSFGLSVCKLNAGPSLKAAMPTKVAEFLACGRPVVVSKGLGDFDKYLPEFEAGVILDGTSDNLRSAVHKLTELISDPETPGRCRALAEKYFDIDKGAEKYLDLYSRM</sequence>
<dbReference type="AlphaFoldDB" id="A0A1J5PCU6"/>
<reference evidence="2" key="1">
    <citation type="submission" date="2016-10" db="EMBL/GenBank/DDBJ databases">
        <title>Sequence of Gallionella enrichment culture.</title>
        <authorList>
            <person name="Poehlein A."/>
            <person name="Muehling M."/>
            <person name="Daniel R."/>
        </authorList>
    </citation>
    <scope>NUCLEOTIDE SEQUENCE</scope>
</reference>
<dbReference type="GO" id="GO:0016757">
    <property type="term" value="F:glycosyltransferase activity"/>
    <property type="evidence" value="ECO:0007669"/>
    <property type="project" value="InterPro"/>
</dbReference>
<dbReference type="EMBL" id="MLJW01007423">
    <property type="protein sequence ID" value="OIQ65324.1"/>
    <property type="molecule type" value="Genomic_DNA"/>
</dbReference>
<organism evidence="2">
    <name type="scientific">mine drainage metagenome</name>
    <dbReference type="NCBI Taxonomy" id="410659"/>
    <lineage>
        <taxon>unclassified sequences</taxon>
        <taxon>metagenomes</taxon>
        <taxon>ecological metagenomes</taxon>
    </lineage>
</organism>
<evidence type="ECO:0000313" key="2">
    <source>
        <dbReference type="EMBL" id="OIQ65324.1"/>
    </source>
</evidence>
<dbReference type="Gene3D" id="3.40.50.2000">
    <property type="entry name" value="Glycogen Phosphorylase B"/>
    <property type="match status" value="1"/>
</dbReference>
<name>A0A1J5PCU6_9ZZZZ</name>
<comment type="caution">
    <text evidence="2">The sequence shown here is derived from an EMBL/GenBank/DDBJ whole genome shotgun (WGS) entry which is preliminary data.</text>
</comment>
<feature type="domain" description="Glycosyl transferase family 1" evidence="1">
    <location>
        <begin position="171"/>
        <end position="282"/>
    </location>
</feature>
<gene>
    <name evidence="2" type="ORF">GALL_531190</name>
</gene>
<dbReference type="Pfam" id="PF00534">
    <property type="entry name" value="Glycos_transf_1"/>
    <property type="match status" value="1"/>
</dbReference>
<evidence type="ECO:0000259" key="1">
    <source>
        <dbReference type="Pfam" id="PF00534"/>
    </source>
</evidence>
<proteinExistence type="predicted"/>